<evidence type="ECO:0000259" key="1">
    <source>
        <dbReference type="Pfam" id="PF07238"/>
    </source>
</evidence>
<protein>
    <recommendedName>
        <fullName evidence="1">PilZ domain-containing protein</fullName>
    </recommendedName>
</protein>
<dbReference type="InterPro" id="IPR009875">
    <property type="entry name" value="PilZ_domain"/>
</dbReference>
<feature type="domain" description="PilZ" evidence="1">
    <location>
        <begin position="10"/>
        <end position="110"/>
    </location>
</feature>
<dbReference type="Gene3D" id="2.40.10.220">
    <property type="entry name" value="predicted glycosyltransferase like domains"/>
    <property type="match status" value="1"/>
</dbReference>
<organism evidence="2">
    <name type="scientific">hydrothermal vent metagenome</name>
    <dbReference type="NCBI Taxonomy" id="652676"/>
    <lineage>
        <taxon>unclassified sequences</taxon>
        <taxon>metagenomes</taxon>
        <taxon>ecological metagenomes</taxon>
    </lineage>
</organism>
<dbReference type="SUPFAM" id="SSF141371">
    <property type="entry name" value="PilZ domain-like"/>
    <property type="match status" value="1"/>
</dbReference>
<dbReference type="GO" id="GO:0035438">
    <property type="term" value="F:cyclic-di-GMP binding"/>
    <property type="evidence" value="ECO:0007669"/>
    <property type="project" value="InterPro"/>
</dbReference>
<gene>
    <name evidence="2" type="ORF">MNBD_GAMMA03-2000</name>
</gene>
<dbReference type="EMBL" id="UOFC01000118">
    <property type="protein sequence ID" value="VAW46872.1"/>
    <property type="molecule type" value="Genomic_DNA"/>
</dbReference>
<proteinExistence type="predicted"/>
<dbReference type="AlphaFoldDB" id="A0A3B0W6N8"/>
<evidence type="ECO:0000313" key="2">
    <source>
        <dbReference type="EMBL" id="VAW46872.1"/>
    </source>
</evidence>
<accession>A0A3B0W6N8</accession>
<dbReference type="Pfam" id="PF07238">
    <property type="entry name" value="PilZ"/>
    <property type="match status" value="1"/>
</dbReference>
<name>A0A3B0W6N8_9ZZZZ</name>
<sequence length="117" mass="13182">MTDFTPQADQRCSERVSINRSAVLNTPRSESPVRAKLLNISICGAGILCNEDLTIGDIITLHFSLPNYDNESELSIQSKIACFSKVQNQYLIGIEFSELNTHEELVIKSFTNYHARF</sequence>
<reference evidence="2" key="1">
    <citation type="submission" date="2018-06" db="EMBL/GenBank/DDBJ databases">
        <authorList>
            <person name="Zhirakovskaya E."/>
        </authorList>
    </citation>
    <scope>NUCLEOTIDE SEQUENCE</scope>
</reference>